<proteinExistence type="predicted"/>
<evidence type="ECO:0000313" key="1">
    <source>
        <dbReference type="EMBL" id="PLR31294.1"/>
    </source>
</evidence>
<dbReference type="OrthoDB" id="6505947at2"/>
<comment type="caution">
    <text evidence="1">The sequence shown here is derived from an EMBL/GenBank/DDBJ whole genome shotgun (WGS) entry which is preliminary data.</text>
</comment>
<dbReference type="EMBL" id="PJZF01000026">
    <property type="protein sequence ID" value="PLR31294.1"/>
    <property type="molecule type" value="Genomic_DNA"/>
</dbReference>
<evidence type="ECO:0000313" key="2">
    <source>
        <dbReference type="Proteomes" id="UP000234240"/>
    </source>
</evidence>
<keyword evidence="2" id="KW-1185">Reference proteome</keyword>
<accession>A0A2N5DVY6</accession>
<reference evidence="1 2" key="1">
    <citation type="submission" date="2017-12" db="EMBL/GenBank/DDBJ databases">
        <title>Characterization of six clinical isolates of Enterochimera gen. nov., a novel genus of the Yersiniaciae family and the three species Enterochimera arupensis sp. nov., Enterochimera coloradensis sp. nov, and Enterochimera californica sp. nov.</title>
        <authorList>
            <person name="Rossi A."/>
            <person name="Fisher M."/>
        </authorList>
    </citation>
    <scope>NUCLEOTIDE SEQUENCE [LARGE SCALE GENOMIC DNA]</scope>
    <source>
        <strain evidence="2">2015-Iso6</strain>
    </source>
</reference>
<gene>
    <name evidence="1" type="ORF">CYR55_21015</name>
</gene>
<protein>
    <submittedName>
        <fullName evidence="1">Uncharacterized protein</fullName>
    </submittedName>
</protein>
<dbReference type="Proteomes" id="UP000234240">
    <property type="component" value="Unassembled WGS sequence"/>
</dbReference>
<sequence>MSASYKVVFERKDGSHASAEELVIVSDQELTDKSPEVLEKAKQKTGGEEVKIISVVPVP</sequence>
<dbReference type="AlphaFoldDB" id="A0A2N5DVY6"/>
<dbReference type="RefSeq" id="WP_101818296.1">
    <property type="nucleotide sequence ID" value="NZ_PJZF01000026.1"/>
</dbReference>
<name>A0A2N5DVY6_9GAMM</name>
<organism evidence="1 2">
    <name type="scientific">Chimaeribacter californicus</name>
    <dbReference type="NCBI Taxonomy" id="2060067"/>
    <lineage>
        <taxon>Bacteria</taxon>
        <taxon>Pseudomonadati</taxon>
        <taxon>Pseudomonadota</taxon>
        <taxon>Gammaproteobacteria</taxon>
        <taxon>Enterobacterales</taxon>
        <taxon>Yersiniaceae</taxon>
        <taxon>Chimaeribacter</taxon>
    </lineage>
</organism>